<sequence>MSSVRRVHKSSFWGHSLPTEETNEISVPTKQSNEEDEEESMSLLEQIVLEERRALARAAGRSIAEIEEEVSLQSALEQSTQQAEDNVEEENETSGLLPILFEEDNLELDEEEESQQDSMFQGLQQSEKFLTASNKSIPTALSLGLFAPIPDDIIIRSLEYNTPETVFYTATVCREWTRLVTSEEICEHLCRRCYGRRTRHFRPEKWQGWRGMLTSRPRPRVGGLYALRESRWRKVSQQDMFLPHELKGIFHVEAVWWRVLRFFDDGTVAYALINGDQLHSDGIHDDRYAAIQAATKLFKHKKIKQQYTTTSSKEKAYFGQFSLQKNSLQVKVSLPHAILHFHCSLQSLLPGHFNCLRLFKHIQYDTSGQFPLEHELPSPDHDFKFVKIASWS</sequence>
<feature type="region of interest" description="Disordered" evidence="1">
    <location>
        <begin position="74"/>
        <end position="98"/>
    </location>
</feature>
<feature type="region of interest" description="Disordered" evidence="1">
    <location>
        <begin position="1"/>
        <end position="42"/>
    </location>
</feature>
<reference evidence="2" key="1">
    <citation type="submission" date="2021-01" db="EMBL/GenBank/DDBJ databases">
        <authorList>
            <person name="Corre E."/>
            <person name="Pelletier E."/>
            <person name="Niang G."/>
            <person name="Scheremetjew M."/>
            <person name="Finn R."/>
            <person name="Kale V."/>
            <person name="Holt S."/>
            <person name="Cochrane G."/>
            <person name="Meng A."/>
            <person name="Brown T."/>
            <person name="Cohen L."/>
        </authorList>
    </citation>
    <scope>NUCLEOTIDE SEQUENCE</scope>
    <source>
        <strain evidence="2">CCMP1510</strain>
    </source>
</reference>
<dbReference type="EMBL" id="HBIJ01012590">
    <property type="protein sequence ID" value="CAE0367789.1"/>
    <property type="molecule type" value="Transcribed_RNA"/>
</dbReference>
<accession>A0A7S3NL73</accession>
<dbReference type="SUPFAM" id="SSF81383">
    <property type="entry name" value="F-box domain"/>
    <property type="match status" value="1"/>
</dbReference>
<evidence type="ECO:0008006" key="3">
    <source>
        <dbReference type="Google" id="ProtNLM"/>
    </source>
</evidence>
<dbReference type="Gene3D" id="1.20.1280.50">
    <property type="match status" value="1"/>
</dbReference>
<proteinExistence type="predicted"/>
<protein>
    <recommendedName>
        <fullName evidence="3">F-box domain-containing protein</fullName>
    </recommendedName>
</protein>
<name>A0A7S3NL73_9STRA</name>
<gene>
    <name evidence="2" type="ORF">ALAG00032_LOCUS8546</name>
</gene>
<dbReference type="AlphaFoldDB" id="A0A7S3NL73"/>
<evidence type="ECO:0000256" key="1">
    <source>
        <dbReference type="SAM" id="MobiDB-lite"/>
    </source>
</evidence>
<feature type="compositionally biased region" description="Polar residues" evidence="1">
    <location>
        <begin position="74"/>
        <end position="84"/>
    </location>
</feature>
<organism evidence="2">
    <name type="scientific">Aureoumbra lagunensis</name>
    <dbReference type="NCBI Taxonomy" id="44058"/>
    <lineage>
        <taxon>Eukaryota</taxon>
        <taxon>Sar</taxon>
        <taxon>Stramenopiles</taxon>
        <taxon>Ochrophyta</taxon>
        <taxon>Pelagophyceae</taxon>
        <taxon>Pelagomonadales</taxon>
        <taxon>Aureoumbra</taxon>
    </lineage>
</organism>
<evidence type="ECO:0000313" key="2">
    <source>
        <dbReference type="EMBL" id="CAE0367789.1"/>
    </source>
</evidence>
<dbReference type="InterPro" id="IPR036047">
    <property type="entry name" value="F-box-like_dom_sf"/>
</dbReference>